<dbReference type="EMBL" id="DQVM01000127">
    <property type="protein sequence ID" value="HIQ30230.1"/>
    <property type="molecule type" value="Genomic_DNA"/>
</dbReference>
<comment type="function">
    <text evidence="13">CRISPR (clustered regularly interspaced short palindromic repeat) is an adaptive immune system that provides protection against mobile genetic elements (viruses, transposable elements and conjugative plasmids). CRISPR clusters contain sequences complementary to antecedent mobile elements and target invading nucleic acids. CRISPR clusters are transcribed and processed into CRISPR RNA (crRNA).</text>
</comment>
<evidence type="ECO:0000259" key="14">
    <source>
        <dbReference type="Pfam" id="PF01930"/>
    </source>
</evidence>
<keyword evidence="11 13" id="KW-0051">Antiviral defense</keyword>
<evidence type="ECO:0000256" key="1">
    <source>
        <dbReference type="ARBA" id="ARBA00001966"/>
    </source>
</evidence>
<keyword evidence="8 13" id="KW-0269">Exonuclease</keyword>
<dbReference type="GO" id="GO:0004527">
    <property type="term" value="F:exonuclease activity"/>
    <property type="evidence" value="ECO:0007669"/>
    <property type="project" value="UniProtKB-KW"/>
</dbReference>
<proteinExistence type="inferred from homology"/>
<evidence type="ECO:0000313" key="16">
    <source>
        <dbReference type="Proteomes" id="UP000608579"/>
    </source>
</evidence>
<evidence type="ECO:0000256" key="2">
    <source>
        <dbReference type="ARBA" id="ARBA00009189"/>
    </source>
</evidence>
<dbReference type="Gene3D" id="3.90.320.10">
    <property type="match status" value="1"/>
</dbReference>
<evidence type="ECO:0000313" key="15">
    <source>
        <dbReference type="EMBL" id="HIQ30230.1"/>
    </source>
</evidence>
<dbReference type="Pfam" id="PF01930">
    <property type="entry name" value="Cas_Cas4"/>
    <property type="match status" value="1"/>
</dbReference>
<evidence type="ECO:0000256" key="9">
    <source>
        <dbReference type="ARBA" id="ARBA00023004"/>
    </source>
</evidence>
<evidence type="ECO:0000256" key="3">
    <source>
        <dbReference type="ARBA" id="ARBA00012768"/>
    </source>
</evidence>
<dbReference type="InterPro" id="IPR022765">
    <property type="entry name" value="Dna2/Cas4_DUF83"/>
</dbReference>
<evidence type="ECO:0000256" key="13">
    <source>
        <dbReference type="RuleBase" id="RU365022"/>
    </source>
</evidence>
<comment type="similarity">
    <text evidence="2 13">Belongs to the CRISPR-associated exonuclease Cas4 family.</text>
</comment>
<dbReference type="GO" id="GO:0051607">
    <property type="term" value="P:defense response to virus"/>
    <property type="evidence" value="ECO:0007669"/>
    <property type="project" value="UniProtKB-KW"/>
</dbReference>
<dbReference type="AlphaFoldDB" id="A0A833ECW4"/>
<dbReference type="InterPro" id="IPR013343">
    <property type="entry name" value="CRISPR-assoc_prot_Cas4"/>
</dbReference>
<sequence length="195" mass="22647">MSGVEEGYLTVVDVKRYAYCPRIVFITHILHLEEVTSEAMQMGIVEHDERVVTPLISRLKVVRVLRNVALASERLRIVGKLDFLLLTRFGEYVPVEVKWAETAGGRVKWDHKMQLASYALLVEERFKTTVKRGYAYYLREHKLTEVPLHEGIKRLATEMIEEIHEMLERERDPGIRVSISKCLSCGYRAFCRPIL</sequence>
<comment type="cofactor">
    <cofactor evidence="13">
        <name>iron-sulfur cluster</name>
        <dbReference type="ChEBI" id="CHEBI:30408"/>
    </cofactor>
</comment>
<evidence type="ECO:0000256" key="4">
    <source>
        <dbReference type="ARBA" id="ARBA00020049"/>
    </source>
</evidence>
<evidence type="ECO:0000256" key="12">
    <source>
        <dbReference type="ARBA" id="ARBA00023211"/>
    </source>
</evidence>
<dbReference type="EC" id="3.1.12.1" evidence="3 13"/>
<evidence type="ECO:0000256" key="5">
    <source>
        <dbReference type="ARBA" id="ARBA00022722"/>
    </source>
</evidence>
<dbReference type="GO" id="GO:0046872">
    <property type="term" value="F:metal ion binding"/>
    <property type="evidence" value="ECO:0007669"/>
    <property type="project" value="UniProtKB-KW"/>
</dbReference>
<dbReference type="GO" id="GO:0051536">
    <property type="term" value="F:iron-sulfur cluster binding"/>
    <property type="evidence" value="ECO:0007669"/>
    <property type="project" value="UniProtKB-KW"/>
</dbReference>
<dbReference type="InterPro" id="IPR051827">
    <property type="entry name" value="Cas4_exonuclease"/>
</dbReference>
<keyword evidence="12 13" id="KW-0464">Manganese</keyword>
<reference evidence="15" key="1">
    <citation type="journal article" date="2020" name="ISME J.">
        <title>Gammaproteobacteria mediating utilization of methyl-, sulfur- and petroleum organic compounds in deep ocean hydrothermal plumes.</title>
        <authorList>
            <person name="Zhou Z."/>
            <person name="Liu Y."/>
            <person name="Pan J."/>
            <person name="Cron B.R."/>
            <person name="Toner B.M."/>
            <person name="Anantharaman K."/>
            <person name="Breier J.A."/>
            <person name="Dick G.J."/>
            <person name="Li M."/>
        </authorList>
    </citation>
    <scope>NUCLEOTIDE SEQUENCE</scope>
    <source>
        <strain evidence="15">SZUA-1515</strain>
    </source>
</reference>
<dbReference type="PANTHER" id="PTHR36531">
    <property type="entry name" value="CRISPR-ASSOCIATED EXONUCLEASE CAS4"/>
    <property type="match status" value="1"/>
</dbReference>
<comment type="cofactor">
    <cofactor evidence="1">
        <name>[4Fe-4S] cluster</name>
        <dbReference type="ChEBI" id="CHEBI:49883"/>
    </cofactor>
</comment>
<dbReference type="NCBIfam" id="TIGR00372">
    <property type="entry name" value="cas4"/>
    <property type="match status" value="1"/>
</dbReference>
<dbReference type="Proteomes" id="UP000608579">
    <property type="component" value="Unassembled WGS sequence"/>
</dbReference>
<comment type="cofactor">
    <cofactor evidence="13">
        <name>Mg(2+)</name>
        <dbReference type="ChEBI" id="CHEBI:18420"/>
    </cofactor>
    <cofactor evidence="13">
        <name>Mn(2+)</name>
        <dbReference type="ChEBI" id="CHEBI:29035"/>
    </cofactor>
    <text evidence="13">Mg(2+) or Mn(2+) required for ssDNA cleavage activity.</text>
</comment>
<dbReference type="InterPro" id="IPR011604">
    <property type="entry name" value="PDDEXK-like_dom_sf"/>
</dbReference>
<protein>
    <recommendedName>
        <fullName evidence="4 13">CRISPR-associated exonuclease Cas4</fullName>
        <ecNumber evidence="3 13">3.1.12.1</ecNumber>
    </recommendedName>
</protein>
<evidence type="ECO:0000256" key="6">
    <source>
        <dbReference type="ARBA" id="ARBA00022723"/>
    </source>
</evidence>
<keyword evidence="5 13" id="KW-0540">Nuclease</keyword>
<name>A0A833ECW4_CALS0</name>
<keyword evidence="10 13" id="KW-0411">Iron-sulfur</keyword>
<comment type="caution">
    <text evidence="15">The sequence shown here is derived from an EMBL/GenBank/DDBJ whole genome shotgun (WGS) entry which is preliminary data.</text>
</comment>
<gene>
    <name evidence="15" type="primary">cas4</name>
    <name evidence="15" type="ORF">EYH45_06675</name>
</gene>
<evidence type="ECO:0000256" key="10">
    <source>
        <dbReference type="ARBA" id="ARBA00023014"/>
    </source>
</evidence>
<dbReference type="PANTHER" id="PTHR36531:SF6">
    <property type="entry name" value="DNA REPLICATION ATP-DEPENDENT HELICASE_NUCLEASE DNA2"/>
    <property type="match status" value="1"/>
</dbReference>
<evidence type="ECO:0000256" key="11">
    <source>
        <dbReference type="ARBA" id="ARBA00023118"/>
    </source>
</evidence>
<keyword evidence="9 13" id="KW-0408">Iron</keyword>
<keyword evidence="7 13" id="KW-0378">Hydrolase</keyword>
<accession>A0A833ECW4</accession>
<keyword evidence="6 13" id="KW-0479">Metal-binding</keyword>
<organism evidence="15 16">
    <name type="scientific">Caldiarchaeum subterraneum</name>
    <dbReference type="NCBI Taxonomy" id="311458"/>
    <lineage>
        <taxon>Archaea</taxon>
        <taxon>Nitrososphaerota</taxon>
        <taxon>Candidatus Caldarchaeales</taxon>
        <taxon>Candidatus Caldarchaeaceae</taxon>
        <taxon>Candidatus Caldarchaeum</taxon>
    </lineage>
</organism>
<feature type="domain" description="DUF83" evidence="14">
    <location>
        <begin position="11"/>
        <end position="192"/>
    </location>
</feature>
<evidence type="ECO:0000256" key="8">
    <source>
        <dbReference type="ARBA" id="ARBA00022839"/>
    </source>
</evidence>
<evidence type="ECO:0000256" key="7">
    <source>
        <dbReference type="ARBA" id="ARBA00022801"/>
    </source>
</evidence>